<dbReference type="EMBL" id="QJKJ01001760">
    <property type="protein sequence ID" value="RDY06041.1"/>
    <property type="molecule type" value="Genomic_DNA"/>
</dbReference>
<reference evidence="2" key="1">
    <citation type="submission" date="2018-05" db="EMBL/GenBank/DDBJ databases">
        <title>Draft genome of Mucuna pruriens seed.</title>
        <authorList>
            <person name="Nnadi N.E."/>
            <person name="Vos R."/>
            <person name="Hasami M.H."/>
            <person name="Devisetty U.K."/>
            <person name="Aguiy J.C."/>
        </authorList>
    </citation>
    <scope>NUCLEOTIDE SEQUENCE [LARGE SCALE GENOMIC DNA]</scope>
    <source>
        <strain evidence="2">JCA_2017</strain>
    </source>
</reference>
<dbReference type="AlphaFoldDB" id="A0A371HTB6"/>
<dbReference type="PANTHER" id="PTHR34072">
    <property type="entry name" value="ENZYMATIC POLYPROTEIN-RELATED"/>
    <property type="match status" value="1"/>
</dbReference>
<accession>A0A371HTB6</accession>
<dbReference type="SUPFAM" id="SSF56672">
    <property type="entry name" value="DNA/RNA polymerases"/>
    <property type="match status" value="1"/>
</dbReference>
<evidence type="ECO:0000259" key="1">
    <source>
        <dbReference type="Pfam" id="PF17919"/>
    </source>
</evidence>
<name>A0A371HTB6_MUCPR</name>
<comment type="caution">
    <text evidence="2">The sequence shown here is derived from an EMBL/GenBank/DDBJ whole genome shotgun (WGS) entry which is preliminary data.</text>
</comment>
<dbReference type="OrthoDB" id="1432876at2759"/>
<organism evidence="2 3">
    <name type="scientific">Mucuna pruriens</name>
    <name type="common">Velvet bean</name>
    <name type="synonym">Dolichos pruriens</name>
    <dbReference type="NCBI Taxonomy" id="157652"/>
    <lineage>
        <taxon>Eukaryota</taxon>
        <taxon>Viridiplantae</taxon>
        <taxon>Streptophyta</taxon>
        <taxon>Embryophyta</taxon>
        <taxon>Tracheophyta</taxon>
        <taxon>Spermatophyta</taxon>
        <taxon>Magnoliopsida</taxon>
        <taxon>eudicotyledons</taxon>
        <taxon>Gunneridae</taxon>
        <taxon>Pentapetalae</taxon>
        <taxon>rosids</taxon>
        <taxon>fabids</taxon>
        <taxon>Fabales</taxon>
        <taxon>Fabaceae</taxon>
        <taxon>Papilionoideae</taxon>
        <taxon>50 kb inversion clade</taxon>
        <taxon>NPAAA clade</taxon>
        <taxon>indigoferoid/millettioid clade</taxon>
        <taxon>Phaseoleae</taxon>
        <taxon>Mucuna</taxon>
    </lineage>
</organism>
<dbReference type="InterPro" id="IPR041577">
    <property type="entry name" value="RT_RNaseH_2"/>
</dbReference>
<proteinExistence type="predicted"/>
<sequence length="155" mass="17233">MCNASNSALGVILGQRAGVGKPVHVISYASRTMDLAQSNYTTTEKELLEIVFALDKFCSYLLASQFPPKTSQLYKENSKVMPNTTFGMILTYGDFAVIKCIPKADINSVLQLCHAAPRGKHYGSTRTARKVLDCSLYWPIIFRDAYQFVSTYDKG</sequence>
<evidence type="ECO:0000313" key="2">
    <source>
        <dbReference type="EMBL" id="RDY06041.1"/>
    </source>
</evidence>
<dbReference type="InterPro" id="IPR043502">
    <property type="entry name" value="DNA/RNA_pol_sf"/>
</dbReference>
<feature type="non-terminal residue" evidence="2">
    <location>
        <position position="1"/>
    </location>
</feature>
<keyword evidence="3" id="KW-1185">Reference proteome</keyword>
<dbReference type="Pfam" id="PF17919">
    <property type="entry name" value="RT_RNaseH_2"/>
    <property type="match status" value="1"/>
</dbReference>
<protein>
    <submittedName>
        <fullName evidence="2">Retrovirus-related Pol polyprotein</fullName>
    </submittedName>
</protein>
<dbReference type="PANTHER" id="PTHR34072:SF57">
    <property type="entry name" value="RNA-DIRECTED DNA POLYMERASE"/>
    <property type="match status" value="1"/>
</dbReference>
<evidence type="ECO:0000313" key="3">
    <source>
        <dbReference type="Proteomes" id="UP000257109"/>
    </source>
</evidence>
<dbReference type="Proteomes" id="UP000257109">
    <property type="component" value="Unassembled WGS sequence"/>
</dbReference>
<gene>
    <name evidence="2" type="primary">pol</name>
    <name evidence="2" type="ORF">CR513_10037</name>
</gene>
<dbReference type="Gene3D" id="1.10.340.70">
    <property type="match status" value="1"/>
</dbReference>
<feature type="domain" description="Reverse transcriptase/retrotransposon-derived protein RNase H-like" evidence="1">
    <location>
        <begin position="2"/>
        <end position="66"/>
    </location>
</feature>